<dbReference type="Proteomes" id="UP000278962">
    <property type="component" value="Unassembled WGS sequence"/>
</dbReference>
<dbReference type="EMBL" id="RBIL01000002">
    <property type="protein sequence ID" value="RKQ88287.1"/>
    <property type="molecule type" value="Genomic_DNA"/>
</dbReference>
<proteinExistence type="predicted"/>
<keyword evidence="3" id="KW-1185">Reference proteome</keyword>
<dbReference type="OrthoDB" id="5244837at2"/>
<name>A0A660L2X8_9ACTN</name>
<dbReference type="RefSeq" id="WP_147448079.1">
    <property type="nucleotide sequence ID" value="NZ_RBIL01000002.1"/>
</dbReference>
<protein>
    <submittedName>
        <fullName evidence="2">Uncharacterized protein</fullName>
    </submittedName>
</protein>
<gene>
    <name evidence="2" type="ORF">C8N24_6329</name>
</gene>
<keyword evidence="1" id="KW-0812">Transmembrane</keyword>
<keyword evidence="1" id="KW-0472">Membrane</keyword>
<dbReference type="AlphaFoldDB" id="A0A660L2X8"/>
<evidence type="ECO:0000313" key="2">
    <source>
        <dbReference type="EMBL" id="RKQ88287.1"/>
    </source>
</evidence>
<comment type="caution">
    <text evidence="2">The sequence shown here is derived from an EMBL/GenBank/DDBJ whole genome shotgun (WGS) entry which is preliminary data.</text>
</comment>
<accession>A0A660L2X8</accession>
<reference evidence="2 3" key="1">
    <citation type="submission" date="2018-10" db="EMBL/GenBank/DDBJ databases">
        <title>Genomic Encyclopedia of Archaeal and Bacterial Type Strains, Phase II (KMG-II): from individual species to whole genera.</title>
        <authorList>
            <person name="Goeker M."/>
        </authorList>
    </citation>
    <scope>NUCLEOTIDE SEQUENCE [LARGE SCALE GENOMIC DNA]</scope>
    <source>
        <strain evidence="2 3">DSM 14954</strain>
    </source>
</reference>
<feature type="transmembrane region" description="Helical" evidence="1">
    <location>
        <begin position="38"/>
        <end position="58"/>
    </location>
</feature>
<feature type="transmembrane region" description="Helical" evidence="1">
    <location>
        <begin position="12"/>
        <end position="32"/>
    </location>
</feature>
<keyword evidence="1" id="KW-1133">Transmembrane helix</keyword>
<evidence type="ECO:0000256" key="1">
    <source>
        <dbReference type="SAM" id="Phobius"/>
    </source>
</evidence>
<evidence type="ECO:0000313" key="3">
    <source>
        <dbReference type="Proteomes" id="UP000278962"/>
    </source>
</evidence>
<sequence length="87" mass="9846">MGSVKVVSGLTFLRYVLPALLVIAGFVSLFVIEDDIRWDLWAMLVGSGLALLLLNVLFRYGAKGDKEREDEESAREYFAQHGRWPDD</sequence>
<organism evidence="2 3">
    <name type="scientific">Solirubrobacter pauli</name>
    <dbReference type="NCBI Taxonomy" id="166793"/>
    <lineage>
        <taxon>Bacteria</taxon>
        <taxon>Bacillati</taxon>
        <taxon>Actinomycetota</taxon>
        <taxon>Thermoleophilia</taxon>
        <taxon>Solirubrobacterales</taxon>
        <taxon>Solirubrobacteraceae</taxon>
        <taxon>Solirubrobacter</taxon>
    </lineage>
</organism>